<evidence type="ECO:0000256" key="1">
    <source>
        <dbReference type="ARBA" id="ARBA00023239"/>
    </source>
</evidence>
<sequence length="384" mass="43376">MRQRCISGDSHIDLSWLPPDLFVANASSAYRDRMPYVEDTPKGARWTTRSGLHLGFACGLGATGRPYEAGKQERADRMAAEGLFEDGKRGVRRISEPHLRVIDQDRDGVDGEILYGILGMSERLKDEEASIEMLRVYNDWLRTFCSHYPQRLLGLANIPCHTPEMALEEARRVVRLGGLRGLDMAAASPVAKPYYHPDWDPFWAFASEAGMPVHFHTFGPEFPPQWETWDPATKEGARGAAFACGQFFRAARVLTGLVMGGVLERFPKVKIVFAESGVGWIPYILDRMNWSWDEEFRHTLKLSLRPSEYWHRQCFASFQTEESALPVLELVGLDNILWASDFPHPDGIWPDSQAYISKLFGHLSADDRDKVAFRNAAGLYGLPV</sequence>
<name>A0A158GZ65_9BURK</name>
<dbReference type="InterPro" id="IPR032465">
    <property type="entry name" value="ACMSD"/>
</dbReference>
<proteinExistence type="predicted"/>
<dbReference type="Proteomes" id="UP000054683">
    <property type="component" value="Unassembled WGS sequence"/>
</dbReference>
<keyword evidence="3" id="KW-0378">Hydrolase</keyword>
<dbReference type="Pfam" id="PF04909">
    <property type="entry name" value="Amidohydro_2"/>
    <property type="match status" value="1"/>
</dbReference>
<dbReference type="InterPro" id="IPR032466">
    <property type="entry name" value="Metal_Hydrolase"/>
</dbReference>
<dbReference type="GO" id="GO:0019748">
    <property type="term" value="P:secondary metabolic process"/>
    <property type="evidence" value="ECO:0007669"/>
    <property type="project" value="TreeGrafter"/>
</dbReference>
<dbReference type="OrthoDB" id="8617321at2"/>
<evidence type="ECO:0000313" key="3">
    <source>
        <dbReference type="EMBL" id="SAL37137.1"/>
    </source>
</evidence>
<dbReference type="AlphaFoldDB" id="A0A158GZ65"/>
<dbReference type="InterPro" id="IPR006680">
    <property type="entry name" value="Amidohydro-rel"/>
</dbReference>
<dbReference type="GO" id="GO:0005737">
    <property type="term" value="C:cytoplasm"/>
    <property type="evidence" value="ECO:0007669"/>
    <property type="project" value="TreeGrafter"/>
</dbReference>
<dbReference type="RefSeq" id="WP_062086931.1">
    <property type="nucleotide sequence ID" value="NZ_FCOK02000022.1"/>
</dbReference>
<evidence type="ECO:0000313" key="4">
    <source>
        <dbReference type="Proteomes" id="UP000054683"/>
    </source>
</evidence>
<dbReference type="PANTHER" id="PTHR21240:SF28">
    <property type="entry name" value="ISO-OROTATE DECARBOXYLASE (EUROFUNG)"/>
    <property type="match status" value="1"/>
</dbReference>
<organism evidence="3 4">
    <name type="scientific">Caballeronia udeis</name>
    <dbReference type="NCBI Taxonomy" id="1232866"/>
    <lineage>
        <taxon>Bacteria</taxon>
        <taxon>Pseudomonadati</taxon>
        <taxon>Pseudomonadota</taxon>
        <taxon>Betaproteobacteria</taxon>
        <taxon>Burkholderiales</taxon>
        <taxon>Burkholderiaceae</taxon>
        <taxon>Caballeronia</taxon>
    </lineage>
</organism>
<dbReference type="GO" id="GO:0016787">
    <property type="term" value="F:hydrolase activity"/>
    <property type="evidence" value="ECO:0007669"/>
    <property type="project" value="UniProtKB-KW"/>
</dbReference>
<gene>
    <name evidence="3" type="ORF">AWB69_03597</name>
</gene>
<evidence type="ECO:0000259" key="2">
    <source>
        <dbReference type="Pfam" id="PF04909"/>
    </source>
</evidence>
<dbReference type="SUPFAM" id="SSF51556">
    <property type="entry name" value="Metallo-dependent hydrolases"/>
    <property type="match status" value="1"/>
</dbReference>
<feature type="domain" description="Amidohydrolase-related" evidence="2">
    <location>
        <begin position="120"/>
        <end position="382"/>
    </location>
</feature>
<dbReference type="GO" id="GO:0016831">
    <property type="term" value="F:carboxy-lyase activity"/>
    <property type="evidence" value="ECO:0007669"/>
    <property type="project" value="InterPro"/>
</dbReference>
<dbReference type="EMBL" id="FCOK02000022">
    <property type="protein sequence ID" value="SAL37137.1"/>
    <property type="molecule type" value="Genomic_DNA"/>
</dbReference>
<accession>A0A158GZ65</accession>
<dbReference type="PANTHER" id="PTHR21240">
    <property type="entry name" value="2-AMINO-3-CARBOXYLMUCONATE-6-SEMIALDEHYDE DECARBOXYLASE"/>
    <property type="match status" value="1"/>
</dbReference>
<reference evidence="3 4" key="1">
    <citation type="submission" date="2016-01" db="EMBL/GenBank/DDBJ databases">
        <authorList>
            <person name="Oliw E.H."/>
        </authorList>
    </citation>
    <scope>NUCLEOTIDE SEQUENCE [LARGE SCALE GENOMIC DNA]</scope>
    <source>
        <strain evidence="3">LMG 27134</strain>
    </source>
</reference>
<dbReference type="Gene3D" id="3.20.20.140">
    <property type="entry name" value="Metal-dependent hydrolases"/>
    <property type="match status" value="1"/>
</dbReference>
<keyword evidence="1" id="KW-0456">Lyase</keyword>
<protein>
    <submittedName>
        <fullName evidence="3">Amidohydrolase</fullName>
    </submittedName>
</protein>